<dbReference type="EMBL" id="LR215050">
    <property type="protein sequence ID" value="VEU82031.1"/>
    <property type="molecule type" value="Genomic_DNA"/>
</dbReference>
<evidence type="ECO:0000256" key="3">
    <source>
        <dbReference type="PIRSR" id="PIRSR006615-2"/>
    </source>
</evidence>
<evidence type="ECO:0000256" key="2">
    <source>
        <dbReference type="PIRSR" id="PIRSR006615-1"/>
    </source>
</evidence>
<dbReference type="CDD" id="cd06460">
    <property type="entry name" value="M32_Taq"/>
    <property type="match status" value="1"/>
</dbReference>
<keyword evidence="1 4" id="KW-0482">Metalloprotease</keyword>
<feature type="binding site" evidence="2">
    <location>
        <position position="264"/>
    </location>
    <ligand>
        <name>Zn(2+)</name>
        <dbReference type="ChEBI" id="CHEBI:29105"/>
        <note>catalytic</note>
    </ligand>
</feature>
<dbReference type="PROSITE" id="PS52034">
    <property type="entry name" value="PEPTIDASE_M32"/>
    <property type="match status" value="1"/>
</dbReference>
<dbReference type="AlphaFoldDB" id="A0A449BHU3"/>
<organism evidence="4 5">
    <name type="scientific">Acholeplasma hippikon</name>
    <dbReference type="NCBI Taxonomy" id="264636"/>
    <lineage>
        <taxon>Bacteria</taxon>
        <taxon>Bacillati</taxon>
        <taxon>Mycoplasmatota</taxon>
        <taxon>Mollicutes</taxon>
        <taxon>Acholeplasmatales</taxon>
        <taxon>Acholeplasmataceae</taxon>
        <taxon>Acholeplasma</taxon>
    </lineage>
</organism>
<dbReference type="InterPro" id="IPR001333">
    <property type="entry name" value="Peptidase_M32_Taq"/>
</dbReference>
<evidence type="ECO:0000313" key="5">
    <source>
        <dbReference type="Proteomes" id="UP000290909"/>
    </source>
</evidence>
<evidence type="ECO:0000256" key="1">
    <source>
        <dbReference type="PIRNR" id="PIRNR006615"/>
    </source>
</evidence>
<comment type="cofactor">
    <cofactor evidence="2">
        <name>Zn(2+)</name>
        <dbReference type="ChEBI" id="CHEBI:29105"/>
    </cofactor>
    <text evidence="2">Binds 1 zinc ion per subunit.</text>
</comment>
<name>A0A449BHU3_9MOLU</name>
<dbReference type="Pfam" id="PF02074">
    <property type="entry name" value="Peptidase_M32"/>
    <property type="match status" value="1"/>
</dbReference>
<dbReference type="GO" id="GO:0046872">
    <property type="term" value="F:metal ion binding"/>
    <property type="evidence" value="ECO:0007669"/>
    <property type="project" value="UniProtKB-KW"/>
</dbReference>
<keyword evidence="1 4" id="KW-0645">Protease</keyword>
<comment type="catalytic activity">
    <reaction evidence="1">
        <text>Release of a C-terminal amino acid with broad specificity, except for -Pro.</text>
        <dbReference type="EC" id="3.4.17.19"/>
    </reaction>
</comment>
<dbReference type="RefSeq" id="WP_035368848.1">
    <property type="nucleotide sequence ID" value="NZ_LR215050.1"/>
</dbReference>
<dbReference type="SUPFAM" id="SSF55486">
    <property type="entry name" value="Metalloproteases ('zincins'), catalytic domain"/>
    <property type="match status" value="1"/>
</dbReference>
<keyword evidence="1" id="KW-0121">Carboxypeptidase</keyword>
<proteinExistence type="inferred from homology"/>
<dbReference type="PIRSF" id="PIRSF006615">
    <property type="entry name" value="Zn_crbxpep_Taq"/>
    <property type="match status" value="1"/>
</dbReference>
<accession>A0A449BHU3</accession>
<dbReference type="EC" id="3.4.17.19" evidence="1"/>
<dbReference type="PANTHER" id="PTHR34217:SF1">
    <property type="entry name" value="CARBOXYPEPTIDASE 1"/>
    <property type="match status" value="1"/>
</dbReference>
<feature type="active site" description="Proton donor/acceptor" evidence="3">
    <location>
        <position position="265"/>
    </location>
</feature>
<reference evidence="4 5" key="1">
    <citation type="submission" date="2019-01" db="EMBL/GenBank/DDBJ databases">
        <authorList>
            <consortium name="Pathogen Informatics"/>
        </authorList>
    </citation>
    <scope>NUCLEOTIDE SEQUENCE [LARGE SCALE GENOMIC DNA]</scope>
    <source>
        <strain evidence="4 5">NCTC10172</strain>
    </source>
</reference>
<evidence type="ECO:0000313" key="4">
    <source>
        <dbReference type="EMBL" id="VEU82031.1"/>
    </source>
</evidence>
<protein>
    <recommendedName>
        <fullName evidence="1">Metal-dependent carboxypeptidase</fullName>
        <ecNumber evidence="1">3.4.17.19</ecNumber>
    </recommendedName>
</protein>
<dbReference type="PRINTS" id="PR00998">
    <property type="entry name" value="CRBOXYPTASET"/>
</dbReference>
<feature type="binding site" evidence="2">
    <location>
        <position position="268"/>
    </location>
    <ligand>
        <name>Zn(2+)</name>
        <dbReference type="ChEBI" id="CHEBI:29105"/>
        <note>catalytic</note>
    </ligand>
</feature>
<keyword evidence="5" id="KW-1185">Reference proteome</keyword>
<sequence length="495" mass="58132">MQSYIDTYKNMRKRLKAYEYAMWVLSWDLETETPEGALDYRSEQVEVLTTELYALQTDSAYLEAIDKLYATRNSLDELLRREIEKIVKDMRLIKKMPKDEYIQYQVLMSKSSSIWAEAKAKNDFNLFLPTLEKIIDFTRKTTKYLQTPELKGYDVLLDMYEEGMTMKEYDAFFLNLREELVPFVLSATSGKKPLSRKLTKGFFSIEKQKEFNKYLTTVFNFDLNRGVLKQSVHPFESNFSSTDVRITTKYLENAVESAVFSTIHEMGHGIYEQQISKDLIDTRLNMGASMGIHESQSRMYENMIGRSYAFWENHFDKLKEIFAKELKGVSLLDFYQYINRAERTLIRTEADELTYPLHIMVRYEIEKQLISGKLKAKDLPKKWRKLYQQYVGVRPKTDAEGVLQDIHWAGGSFGYFPTYALGSAYAAQIYQAMNKDFNIENAISNNEIYKINDWLREKIHQYGSSKSPKELILNATGEPFNSKYYVDYLKRKFSN</sequence>
<dbReference type="KEGG" id="ahk:NCTC10172_00036"/>
<keyword evidence="2" id="KW-0862">Zinc</keyword>
<keyword evidence="1 2" id="KW-0479">Metal-binding</keyword>
<dbReference type="PANTHER" id="PTHR34217">
    <property type="entry name" value="METAL-DEPENDENT CARBOXYPEPTIDASE"/>
    <property type="match status" value="1"/>
</dbReference>
<dbReference type="Gene3D" id="1.10.1370.30">
    <property type="match status" value="1"/>
</dbReference>
<dbReference type="GO" id="GO:0006508">
    <property type="term" value="P:proteolysis"/>
    <property type="evidence" value="ECO:0007669"/>
    <property type="project" value="UniProtKB-UniRule"/>
</dbReference>
<dbReference type="STRING" id="1408416.GCA_000702765_00617"/>
<comment type="function">
    <text evidence="1">Broad specificity carboxypetidase that releases amino acids sequentially from the C-terminus, including neutral, aromatic, polar and basic residues.</text>
</comment>
<dbReference type="GO" id="GO:0004181">
    <property type="term" value="F:metallocarboxypeptidase activity"/>
    <property type="evidence" value="ECO:0007669"/>
    <property type="project" value="UniProtKB-UniRule"/>
</dbReference>
<comment type="similarity">
    <text evidence="1">Belongs to the peptidase M32 family.</text>
</comment>
<keyword evidence="1 4" id="KW-0378">Hydrolase</keyword>
<feature type="binding site" evidence="2">
    <location>
        <position position="294"/>
    </location>
    <ligand>
        <name>Zn(2+)</name>
        <dbReference type="ChEBI" id="CHEBI:29105"/>
        <note>catalytic</note>
    </ligand>
</feature>
<dbReference type="Proteomes" id="UP000290909">
    <property type="component" value="Chromosome"/>
</dbReference>
<gene>
    <name evidence="4" type="primary">ypwA</name>
    <name evidence="4" type="ORF">NCTC10172_00036</name>
</gene>